<evidence type="ECO:0000256" key="1">
    <source>
        <dbReference type="SAM" id="Phobius"/>
    </source>
</evidence>
<evidence type="ECO:0000313" key="3">
    <source>
        <dbReference type="Proteomes" id="UP000037069"/>
    </source>
</evidence>
<evidence type="ECO:0008006" key="4">
    <source>
        <dbReference type="Google" id="ProtNLM"/>
    </source>
</evidence>
<dbReference type="OMA" id="KQVSCMA"/>
<proteinExistence type="predicted"/>
<gene>
    <name evidence="2" type="ORF">FF38_03037</name>
</gene>
<comment type="caution">
    <text evidence="2">The sequence shown here is derived from an EMBL/GenBank/DDBJ whole genome shotgun (WGS) entry which is preliminary data.</text>
</comment>
<keyword evidence="1" id="KW-0472">Membrane</keyword>
<evidence type="ECO:0000313" key="2">
    <source>
        <dbReference type="EMBL" id="KNC29702.1"/>
    </source>
</evidence>
<keyword evidence="3" id="KW-1185">Reference proteome</keyword>
<reference evidence="2 3" key="1">
    <citation type="journal article" date="2015" name="Nat. Commun.">
        <title>Lucilia cuprina genome unlocks parasitic fly biology to underpin future interventions.</title>
        <authorList>
            <person name="Anstead C.A."/>
            <person name="Korhonen P.K."/>
            <person name="Young N.D."/>
            <person name="Hall R.S."/>
            <person name="Jex A.R."/>
            <person name="Murali S.C."/>
            <person name="Hughes D.S."/>
            <person name="Lee S.F."/>
            <person name="Perry T."/>
            <person name="Stroehlein A.J."/>
            <person name="Ansell B.R."/>
            <person name="Breugelmans B."/>
            <person name="Hofmann A."/>
            <person name="Qu J."/>
            <person name="Dugan S."/>
            <person name="Lee S.L."/>
            <person name="Chao H."/>
            <person name="Dinh H."/>
            <person name="Han Y."/>
            <person name="Doddapaneni H.V."/>
            <person name="Worley K.C."/>
            <person name="Muzny D.M."/>
            <person name="Ioannidis P."/>
            <person name="Waterhouse R.M."/>
            <person name="Zdobnov E.M."/>
            <person name="James P.J."/>
            <person name="Bagnall N.H."/>
            <person name="Kotze A.C."/>
            <person name="Gibbs R.A."/>
            <person name="Richards S."/>
            <person name="Batterham P."/>
            <person name="Gasser R.B."/>
        </authorList>
    </citation>
    <scope>NUCLEOTIDE SEQUENCE [LARGE SCALE GENOMIC DNA]</scope>
    <source>
        <strain evidence="2 3">LS</strain>
        <tissue evidence="2">Full body</tissue>
    </source>
</reference>
<feature type="transmembrane region" description="Helical" evidence="1">
    <location>
        <begin position="144"/>
        <end position="164"/>
    </location>
</feature>
<dbReference type="GO" id="GO:0007399">
    <property type="term" value="P:nervous system development"/>
    <property type="evidence" value="ECO:0007669"/>
    <property type="project" value="TreeGrafter"/>
</dbReference>
<dbReference type="InterPro" id="IPR026100">
    <property type="entry name" value="Tmem223"/>
</dbReference>
<keyword evidence="1" id="KW-0812">Transmembrane</keyword>
<dbReference type="AlphaFoldDB" id="A0A0L0CBT6"/>
<dbReference type="InterPro" id="IPR045325">
    <property type="entry name" value="TMEM70/TMEM186/TMEM223"/>
</dbReference>
<organism evidence="2 3">
    <name type="scientific">Lucilia cuprina</name>
    <name type="common">Green bottle fly</name>
    <name type="synonym">Australian sheep blowfly</name>
    <dbReference type="NCBI Taxonomy" id="7375"/>
    <lineage>
        <taxon>Eukaryota</taxon>
        <taxon>Metazoa</taxon>
        <taxon>Ecdysozoa</taxon>
        <taxon>Arthropoda</taxon>
        <taxon>Hexapoda</taxon>
        <taxon>Insecta</taxon>
        <taxon>Pterygota</taxon>
        <taxon>Neoptera</taxon>
        <taxon>Endopterygota</taxon>
        <taxon>Diptera</taxon>
        <taxon>Brachycera</taxon>
        <taxon>Muscomorpha</taxon>
        <taxon>Oestroidea</taxon>
        <taxon>Calliphoridae</taxon>
        <taxon>Luciliinae</taxon>
        <taxon>Lucilia</taxon>
    </lineage>
</organism>
<dbReference type="PANTHER" id="PTHR14549">
    <property type="entry name" value="TRANSMEMBRANE PROTEIN 223"/>
    <property type="match status" value="1"/>
</dbReference>
<sequence length="248" mass="28763">MSNLLRLLANPSKNVCNKTTPVRLLSRQPLAQTLKEALTLNTRVFRYKQPVTKSFSGLQRSNLCTRAYDINTNVTKDVILYKYENPGFFKTLNIFGICQFVFWTYLSHFAFTTLRDAPVEQKEGVELRWFERINLGENKYRNGITAMSFLIGYGILAAVWMFTLRSVRFLILRKGGRDVTLVTYGPFGHNRIMTVPLKSISAQQPREMAEVLLPLKVRNRSLFYVLDMKGEFKNTQLYDYTAGLNRRF</sequence>
<dbReference type="Proteomes" id="UP000037069">
    <property type="component" value="Unassembled WGS sequence"/>
</dbReference>
<dbReference type="Pfam" id="PF06979">
    <property type="entry name" value="TMEM70"/>
    <property type="match status" value="1"/>
</dbReference>
<protein>
    <recommendedName>
        <fullName evidence="4">Transmembrane protein 223</fullName>
    </recommendedName>
</protein>
<name>A0A0L0CBT6_LUCCU</name>
<dbReference type="EMBL" id="JRES01000637">
    <property type="protein sequence ID" value="KNC29702.1"/>
    <property type="molecule type" value="Genomic_DNA"/>
</dbReference>
<dbReference type="GO" id="GO:0005739">
    <property type="term" value="C:mitochondrion"/>
    <property type="evidence" value="ECO:0007669"/>
    <property type="project" value="TreeGrafter"/>
</dbReference>
<keyword evidence="1" id="KW-1133">Transmembrane helix</keyword>
<dbReference type="PANTHER" id="PTHR14549:SF2">
    <property type="entry name" value="TRANSMEMBRANE PROTEIN 223"/>
    <property type="match status" value="1"/>
</dbReference>
<dbReference type="OrthoDB" id="5950063at2759"/>
<dbReference type="STRING" id="7375.A0A0L0CBT6"/>
<accession>A0A0L0CBT6</accession>